<evidence type="ECO:0000259" key="6">
    <source>
        <dbReference type="PROSITE" id="PS50158"/>
    </source>
</evidence>
<sequence>MDEDKRKGQCNGNSVDDKSDRNLDAKGRFSLESNFLQLNPEEIGELVFNSQDEADWFYWNYGRQNGFDVRRCHKKTVNGSLVKNIEWVCSRAGFRQPLKYEARRKRRPREETRCGCKARFRVAHDQHDGLYKVTEFVPFHNHALETPETAHHLRCNRHLKPSQKNLLSGMTNDGISPSKAIDYLKHIEGGAEKVAFRRKDVYNYLNKQRMLMTRDGDVNTTLSLLDGMKLHDKDMVFEYTVDEEYALTRLFWTDGLSRAEFDLFGDVVVFDSTYKTNKYCFPLVIISGVDNHYSTCVFGAALLYNETIESYQWLLQKFREAMGGKMPISVLTDQDATMHAAIEIDWHLERNAMQNTHIPEFARDFAQLLKKRYSIEEFESSWLTLIERHGMADHPWIIDIFKKKELWGEAYFRGHFFGMMRTTQRSESMNYLMKQCLKQRMNLTEFLKQYHLCIQKMRATFFRNQEDSERSTPSLLIDALNSLEKHAASVYTKKLFEMVSKEIRKEQDLVVEEASNHDGNKFTFQFSSYAKAHGKPVIVQIDWVAQKFQCDCEKLESTGLPCRHLISAFKLLRLQEFPQKCIKERWTVKLGKELRVNFPTPFPFEDEQRRRFAILNRECASLCLQASQSEQATFKSLMRIQDLVQQVEDENTTNSPSKDSVQLGKVKLPTARDPKRTRLSHDVHNPKKIRCRGAPKAKQQNCRKCGQPGHKANTCGRSPRKFTDHPNCGANVEAFEKASKINDDNCSI</sequence>
<feature type="domain" description="CCHC-type" evidence="6">
    <location>
        <begin position="702"/>
        <end position="715"/>
    </location>
</feature>
<dbReference type="SMART" id="SM00575">
    <property type="entry name" value="ZnF_PMZ"/>
    <property type="match status" value="1"/>
</dbReference>
<dbReference type="InterPro" id="IPR004330">
    <property type="entry name" value="FAR1_DNA_bnd_dom"/>
</dbReference>
<gene>
    <name evidence="8" type="ORF">CDL12_16900</name>
</gene>
<name>A0A2G9GZ32_9LAMI</name>
<keyword evidence="9" id="KW-1185">Reference proteome</keyword>
<dbReference type="AlphaFoldDB" id="A0A2G9GZ32"/>
<dbReference type="EMBL" id="NKXS01003209">
    <property type="protein sequence ID" value="PIN10512.1"/>
    <property type="molecule type" value="Genomic_DNA"/>
</dbReference>
<protein>
    <submittedName>
        <fullName evidence="8">Uncharacterized protein</fullName>
    </submittedName>
</protein>
<reference evidence="9" key="1">
    <citation type="journal article" date="2018" name="Gigascience">
        <title>Genome assembly of the Pink Ipe (Handroanthus impetiginosus, Bignoniaceae), a highly valued, ecologically keystone Neotropical timber forest tree.</title>
        <authorList>
            <person name="Silva-Junior O.B."/>
            <person name="Grattapaglia D."/>
            <person name="Novaes E."/>
            <person name="Collevatti R.G."/>
        </authorList>
    </citation>
    <scope>NUCLEOTIDE SEQUENCE [LARGE SCALE GENOMIC DNA]</scope>
    <source>
        <strain evidence="9">cv. UFG-1</strain>
    </source>
</reference>
<evidence type="ECO:0000259" key="7">
    <source>
        <dbReference type="PROSITE" id="PS50966"/>
    </source>
</evidence>
<evidence type="ECO:0000313" key="8">
    <source>
        <dbReference type="EMBL" id="PIN10512.1"/>
    </source>
</evidence>
<dbReference type="GO" id="GO:0008270">
    <property type="term" value="F:zinc ion binding"/>
    <property type="evidence" value="ECO:0007669"/>
    <property type="project" value="UniProtKB-KW"/>
</dbReference>
<proteinExistence type="predicted"/>
<dbReference type="Pfam" id="PF10551">
    <property type="entry name" value="MULE"/>
    <property type="match status" value="1"/>
</dbReference>
<keyword evidence="3" id="KW-0862">Zinc</keyword>
<dbReference type="OrthoDB" id="1749428at2759"/>
<dbReference type="Proteomes" id="UP000231279">
    <property type="component" value="Unassembled WGS sequence"/>
</dbReference>
<dbReference type="GO" id="GO:0003676">
    <property type="term" value="F:nucleic acid binding"/>
    <property type="evidence" value="ECO:0007669"/>
    <property type="project" value="InterPro"/>
</dbReference>
<evidence type="ECO:0000256" key="3">
    <source>
        <dbReference type="ARBA" id="ARBA00022833"/>
    </source>
</evidence>
<dbReference type="InterPro" id="IPR006564">
    <property type="entry name" value="Znf_PMZ"/>
</dbReference>
<dbReference type="PROSITE" id="PS50158">
    <property type="entry name" value="ZF_CCHC"/>
    <property type="match status" value="1"/>
</dbReference>
<dbReference type="Pfam" id="PF03101">
    <property type="entry name" value="FAR1"/>
    <property type="match status" value="1"/>
</dbReference>
<organism evidence="8 9">
    <name type="scientific">Handroanthus impetiginosus</name>
    <dbReference type="NCBI Taxonomy" id="429701"/>
    <lineage>
        <taxon>Eukaryota</taxon>
        <taxon>Viridiplantae</taxon>
        <taxon>Streptophyta</taxon>
        <taxon>Embryophyta</taxon>
        <taxon>Tracheophyta</taxon>
        <taxon>Spermatophyta</taxon>
        <taxon>Magnoliopsida</taxon>
        <taxon>eudicotyledons</taxon>
        <taxon>Gunneridae</taxon>
        <taxon>Pentapetalae</taxon>
        <taxon>asterids</taxon>
        <taxon>lamiids</taxon>
        <taxon>Lamiales</taxon>
        <taxon>Bignoniaceae</taxon>
        <taxon>Crescentiina</taxon>
        <taxon>Tabebuia alliance</taxon>
        <taxon>Handroanthus</taxon>
    </lineage>
</organism>
<evidence type="ECO:0000256" key="4">
    <source>
        <dbReference type="PROSITE-ProRule" id="PRU00047"/>
    </source>
</evidence>
<evidence type="ECO:0000256" key="2">
    <source>
        <dbReference type="ARBA" id="ARBA00022771"/>
    </source>
</evidence>
<feature type="domain" description="SWIM-type" evidence="7">
    <location>
        <begin position="535"/>
        <end position="573"/>
    </location>
</feature>
<evidence type="ECO:0000256" key="1">
    <source>
        <dbReference type="ARBA" id="ARBA00022723"/>
    </source>
</evidence>
<dbReference type="PROSITE" id="PS50966">
    <property type="entry name" value="ZF_SWIM"/>
    <property type="match status" value="1"/>
</dbReference>
<feature type="region of interest" description="Disordered" evidence="5">
    <location>
        <begin position="1"/>
        <end position="21"/>
    </location>
</feature>
<comment type="caution">
    <text evidence="8">The sequence shown here is derived from an EMBL/GenBank/DDBJ whole genome shotgun (WGS) entry which is preliminary data.</text>
</comment>
<accession>A0A2G9GZ32</accession>
<dbReference type="InterPro" id="IPR018289">
    <property type="entry name" value="MULE_transposase_dom"/>
</dbReference>
<dbReference type="InterPro" id="IPR001878">
    <property type="entry name" value="Znf_CCHC"/>
</dbReference>
<evidence type="ECO:0000313" key="9">
    <source>
        <dbReference type="Proteomes" id="UP000231279"/>
    </source>
</evidence>
<keyword evidence="1" id="KW-0479">Metal-binding</keyword>
<dbReference type="InterPro" id="IPR007527">
    <property type="entry name" value="Znf_SWIM"/>
</dbReference>
<dbReference type="PANTHER" id="PTHR47718">
    <property type="entry name" value="OS01G0519700 PROTEIN"/>
    <property type="match status" value="1"/>
</dbReference>
<dbReference type="STRING" id="429701.A0A2G9GZ32"/>
<keyword evidence="2 4" id="KW-0863">Zinc-finger</keyword>
<evidence type="ECO:0000256" key="5">
    <source>
        <dbReference type="SAM" id="MobiDB-lite"/>
    </source>
</evidence>